<keyword evidence="9 18" id="KW-0597">Phosphoprotein</keyword>
<keyword evidence="15" id="KW-0411">Iron-sulfur</keyword>
<reference evidence="22 23" key="1">
    <citation type="submission" date="2020-07" db="EMBL/GenBank/DDBJ databases">
        <title>Mycobacterium kansasii (former subtype) with zoonotic potential isolated from diseased indoor pet cat, Japan.</title>
        <authorList>
            <person name="Fukano H."/>
            <person name="Terazono T."/>
            <person name="Hoshino Y."/>
        </authorList>
    </citation>
    <scope>NUCLEOTIDE SEQUENCE [LARGE SCALE GENOMIC DNA]</scope>
    <source>
        <strain evidence="22 23">Kuro-I</strain>
    </source>
</reference>
<evidence type="ECO:0000256" key="8">
    <source>
        <dbReference type="ARBA" id="ARBA00022490"/>
    </source>
</evidence>
<evidence type="ECO:0000259" key="20">
    <source>
        <dbReference type="PROSITE" id="PS50109"/>
    </source>
</evidence>
<dbReference type="Gene3D" id="3.40.50.2300">
    <property type="match status" value="1"/>
</dbReference>
<evidence type="ECO:0000256" key="14">
    <source>
        <dbReference type="ARBA" id="ARBA00023012"/>
    </source>
</evidence>
<sequence>MTEAVDFRRLFESAPGLFLVLDPDLRIVAVTDAYLQATMTERTRILGHVIFETFPDNPDDPNAEGVRNLRVSLDRVVRDRVPDAMPVQRYDIRRPDGDFEERFWSPTNSPVLDSAGELRYVIHRVEDVTEFVRLQASDAAQQQETAALRATTHQMEQEVARAYEVAETSRKLKEANAELADLYARAKELDDLKSQFFANVSHELRTPLMLILEPARRLLESAEPQEPSRADLELIVRNARLLQRHVNNLLDAARLEAGAVQPNYAHVDVAEHVRLGASLFESLAVDRDIEFSVNADQPVTAELDPEHLHQILVNLLSNAFKFTRPSGTVRCSVSTDPDHRVIIEVADSGPGIPHEQREAVFERFHQVEGGPTRAVGGTGLGLSIVRDLVGLHRGSVTISEAREGGALVIVDLPRLAPAGLPVQPASPRGDERSSPDPAGAIAEITAISTTSAHGEPDTADSKPVIVVIEDNVDLNAFVCQALSPHYRVKAAFDGRSGLELARAHRPDLIVCDIMMPQLSGDELLHQVRADPVLANTPVLILTARADDQSRLALLQAGANDYLSKPFQLGELRARVDNLVNLRLAEAHTRTLRVAAERERIALELHRSVTQRLFLISLQLSAVLPLARVPAVAERIGESVSELDAVINDVRNTINQLDIPTGDETNFRLRMSDLLGEVAEALDARFQVFFTGALDTIDRAITSALYDAVQQLVTAILRHAIADEIVLQATYETDLVVTVIEKSRTAPSPTAATDLTALLPSSLRAHTTGDDHAGHRRDGVDLDGADGCHPASGRLTRPAFAGADAVAAVVPGIGSPSCWRNTGISVTDKDTVLPQQRGPELRGQSRVGTGAHENWLMSHVNRAASNSARISAGEALCCGFHLPAEGACSSGSRWIRSLRIPVPQAISAMFRDPWERSCAITSSCGGR</sequence>
<evidence type="ECO:0000256" key="5">
    <source>
        <dbReference type="ARBA" id="ARBA00012438"/>
    </source>
</evidence>
<dbReference type="SUPFAM" id="SSF55874">
    <property type="entry name" value="ATPase domain of HSP90 chaperone/DNA topoisomerase II/histidine kinase"/>
    <property type="match status" value="1"/>
</dbReference>
<dbReference type="InterPro" id="IPR036890">
    <property type="entry name" value="HATPase_C_sf"/>
</dbReference>
<keyword evidence="12" id="KW-0418">Kinase</keyword>
<dbReference type="Gene3D" id="3.30.450.20">
    <property type="entry name" value="PAS domain"/>
    <property type="match status" value="1"/>
</dbReference>
<keyword evidence="14" id="KW-0902">Two-component regulatory system</keyword>
<evidence type="ECO:0000313" key="22">
    <source>
        <dbReference type="EMBL" id="BCI87175.1"/>
    </source>
</evidence>
<feature type="domain" description="Histidine kinase" evidence="20">
    <location>
        <begin position="199"/>
        <end position="416"/>
    </location>
</feature>
<accession>A0A7G1IBR9</accession>
<comment type="catalytic activity">
    <reaction evidence="1">
        <text>ATP + protein L-histidine = ADP + protein N-phospho-L-histidine.</text>
        <dbReference type="EC" id="2.7.13.3"/>
    </reaction>
</comment>
<dbReference type="PANTHER" id="PTHR43547:SF2">
    <property type="entry name" value="HYBRID SIGNAL TRANSDUCTION HISTIDINE KINASE C"/>
    <property type="match status" value="1"/>
</dbReference>
<dbReference type="GO" id="GO:0051539">
    <property type="term" value="F:4 iron, 4 sulfur cluster binding"/>
    <property type="evidence" value="ECO:0007669"/>
    <property type="project" value="UniProtKB-KW"/>
</dbReference>
<evidence type="ECO:0000313" key="23">
    <source>
        <dbReference type="Proteomes" id="UP000516380"/>
    </source>
</evidence>
<dbReference type="InterPro" id="IPR011006">
    <property type="entry name" value="CheY-like_superfamily"/>
</dbReference>
<gene>
    <name evidence="22" type="ORF">NIIDMKKI_23810</name>
</gene>
<keyword evidence="19" id="KW-0175">Coiled coil</keyword>
<dbReference type="Pfam" id="PF02518">
    <property type="entry name" value="HATPase_c"/>
    <property type="match status" value="1"/>
</dbReference>
<dbReference type="InterPro" id="IPR036097">
    <property type="entry name" value="HisK_dim/P_sf"/>
</dbReference>
<dbReference type="Gene3D" id="1.20.5.1930">
    <property type="match status" value="1"/>
</dbReference>
<dbReference type="SMART" id="SM00388">
    <property type="entry name" value="HisKA"/>
    <property type="match status" value="1"/>
</dbReference>
<dbReference type="InterPro" id="IPR003661">
    <property type="entry name" value="HisK_dim/P_dom"/>
</dbReference>
<dbReference type="InterPro" id="IPR001789">
    <property type="entry name" value="Sig_transdc_resp-reg_receiver"/>
</dbReference>
<dbReference type="GO" id="GO:0000155">
    <property type="term" value="F:phosphorelay sensor kinase activity"/>
    <property type="evidence" value="ECO:0007669"/>
    <property type="project" value="InterPro"/>
</dbReference>
<dbReference type="Gene3D" id="1.10.287.130">
    <property type="match status" value="1"/>
</dbReference>
<evidence type="ECO:0000256" key="7">
    <source>
        <dbReference type="ARBA" id="ARBA00022485"/>
    </source>
</evidence>
<feature type="coiled-coil region" evidence="19">
    <location>
        <begin position="165"/>
        <end position="192"/>
    </location>
</feature>
<comment type="function">
    <text evidence="16">Member of the two-component regulatory system NreB/NreC involved in the control of dissimilatory nitrate/nitrite reduction in response to oxygen. NreB functions as a direct oxygen sensor histidine kinase which is autophosphorylated, in the absence of oxygen, probably at the conserved histidine residue, and transfers its phosphate group probably to a conserved aspartate residue of NreC. NreB/NreC activates the expression of the nitrate (narGHJI) and nitrite (nir) reductase operons, as well as the putative nitrate transporter gene narT.</text>
</comment>
<dbReference type="InterPro" id="IPR035965">
    <property type="entry name" value="PAS-like_dom_sf"/>
</dbReference>
<dbReference type="GO" id="GO:0005886">
    <property type="term" value="C:plasma membrane"/>
    <property type="evidence" value="ECO:0007669"/>
    <property type="project" value="UniProtKB-SubCell"/>
</dbReference>
<name>A0A7G1IBR9_MYCKA</name>
<evidence type="ECO:0000256" key="16">
    <source>
        <dbReference type="ARBA" id="ARBA00024827"/>
    </source>
</evidence>
<dbReference type="Pfam" id="PF07730">
    <property type="entry name" value="HisKA_3"/>
    <property type="match status" value="1"/>
</dbReference>
<keyword evidence="10" id="KW-0808">Transferase</keyword>
<evidence type="ECO:0000256" key="6">
    <source>
        <dbReference type="ARBA" id="ARBA00017322"/>
    </source>
</evidence>
<evidence type="ECO:0000256" key="4">
    <source>
        <dbReference type="ARBA" id="ARBA00004496"/>
    </source>
</evidence>
<dbReference type="SMART" id="SM00387">
    <property type="entry name" value="HATPase_c"/>
    <property type="match status" value="1"/>
</dbReference>
<dbReference type="EMBL" id="AP023343">
    <property type="protein sequence ID" value="BCI87175.1"/>
    <property type="molecule type" value="Genomic_DNA"/>
</dbReference>
<dbReference type="InterPro" id="IPR003594">
    <property type="entry name" value="HATPase_dom"/>
</dbReference>
<evidence type="ECO:0000256" key="19">
    <source>
        <dbReference type="SAM" id="Coils"/>
    </source>
</evidence>
<feature type="modified residue" description="4-aspartylphosphate" evidence="18">
    <location>
        <position position="512"/>
    </location>
</feature>
<dbReference type="Pfam" id="PF00072">
    <property type="entry name" value="Response_reg"/>
    <property type="match status" value="1"/>
</dbReference>
<evidence type="ECO:0000256" key="13">
    <source>
        <dbReference type="ARBA" id="ARBA00023004"/>
    </source>
</evidence>
<keyword evidence="8" id="KW-0963">Cytoplasm</keyword>
<evidence type="ECO:0000256" key="9">
    <source>
        <dbReference type="ARBA" id="ARBA00022553"/>
    </source>
</evidence>
<evidence type="ECO:0000256" key="17">
    <source>
        <dbReference type="ARBA" id="ARBA00030800"/>
    </source>
</evidence>
<dbReference type="PROSITE" id="PS50110">
    <property type="entry name" value="RESPONSE_REGULATORY"/>
    <property type="match status" value="1"/>
</dbReference>
<dbReference type="Pfam" id="PF00512">
    <property type="entry name" value="HisKA"/>
    <property type="match status" value="1"/>
</dbReference>
<evidence type="ECO:0000256" key="1">
    <source>
        <dbReference type="ARBA" id="ARBA00000085"/>
    </source>
</evidence>
<evidence type="ECO:0000256" key="2">
    <source>
        <dbReference type="ARBA" id="ARBA00001966"/>
    </source>
</evidence>
<dbReference type="CDD" id="cd00082">
    <property type="entry name" value="HisKA"/>
    <property type="match status" value="1"/>
</dbReference>
<dbReference type="FunFam" id="3.30.565.10:FF:000006">
    <property type="entry name" value="Sensor histidine kinase WalK"/>
    <property type="match status" value="1"/>
</dbReference>
<dbReference type="Pfam" id="PF08448">
    <property type="entry name" value="PAS_4"/>
    <property type="match status" value="1"/>
</dbReference>
<feature type="domain" description="Response regulatory" evidence="21">
    <location>
        <begin position="464"/>
        <end position="579"/>
    </location>
</feature>
<proteinExistence type="predicted"/>
<dbReference type="InterPro" id="IPR005467">
    <property type="entry name" value="His_kinase_dom"/>
</dbReference>
<dbReference type="PROSITE" id="PS50109">
    <property type="entry name" value="HIS_KIN"/>
    <property type="match status" value="1"/>
</dbReference>
<organism evidence="22 23">
    <name type="scientific">Mycobacterium kansasii</name>
    <dbReference type="NCBI Taxonomy" id="1768"/>
    <lineage>
        <taxon>Bacteria</taxon>
        <taxon>Bacillati</taxon>
        <taxon>Actinomycetota</taxon>
        <taxon>Actinomycetes</taxon>
        <taxon>Mycobacteriales</taxon>
        <taxon>Mycobacteriaceae</taxon>
        <taxon>Mycobacterium</taxon>
    </lineage>
</organism>
<dbReference type="InterPro" id="IPR013656">
    <property type="entry name" value="PAS_4"/>
</dbReference>
<keyword evidence="13" id="KW-0408">Iron</keyword>
<keyword evidence="23" id="KW-1185">Reference proteome</keyword>
<evidence type="ECO:0000259" key="21">
    <source>
        <dbReference type="PROSITE" id="PS50110"/>
    </source>
</evidence>
<evidence type="ECO:0000256" key="3">
    <source>
        <dbReference type="ARBA" id="ARBA00004236"/>
    </source>
</evidence>
<keyword evidence="11" id="KW-0479">Metal-binding</keyword>
<dbReference type="GO" id="GO:0005737">
    <property type="term" value="C:cytoplasm"/>
    <property type="evidence" value="ECO:0007669"/>
    <property type="project" value="UniProtKB-SubCell"/>
</dbReference>
<evidence type="ECO:0000256" key="12">
    <source>
        <dbReference type="ARBA" id="ARBA00022777"/>
    </source>
</evidence>
<dbReference type="GO" id="GO:0046872">
    <property type="term" value="F:metal ion binding"/>
    <property type="evidence" value="ECO:0007669"/>
    <property type="project" value="UniProtKB-KW"/>
</dbReference>
<evidence type="ECO:0000256" key="18">
    <source>
        <dbReference type="PROSITE-ProRule" id="PRU00169"/>
    </source>
</evidence>
<protein>
    <recommendedName>
        <fullName evidence="6">Oxygen sensor histidine kinase NreB</fullName>
        <ecNumber evidence="5">2.7.13.3</ecNumber>
    </recommendedName>
    <alternativeName>
        <fullName evidence="17">Nitrogen regulation protein B</fullName>
    </alternativeName>
</protein>
<dbReference type="PANTHER" id="PTHR43547">
    <property type="entry name" value="TWO-COMPONENT HISTIDINE KINASE"/>
    <property type="match status" value="1"/>
</dbReference>
<dbReference type="SUPFAM" id="SSF52172">
    <property type="entry name" value="CheY-like"/>
    <property type="match status" value="1"/>
</dbReference>
<evidence type="ECO:0000256" key="11">
    <source>
        <dbReference type="ARBA" id="ARBA00022723"/>
    </source>
</evidence>
<dbReference type="SUPFAM" id="SSF55785">
    <property type="entry name" value="PYP-like sensor domain (PAS domain)"/>
    <property type="match status" value="1"/>
</dbReference>
<dbReference type="SUPFAM" id="SSF47384">
    <property type="entry name" value="Homodimeric domain of signal transducing histidine kinase"/>
    <property type="match status" value="1"/>
</dbReference>
<dbReference type="GO" id="GO:0046983">
    <property type="term" value="F:protein dimerization activity"/>
    <property type="evidence" value="ECO:0007669"/>
    <property type="project" value="InterPro"/>
</dbReference>
<comment type="cofactor">
    <cofactor evidence="2">
        <name>[4Fe-4S] cluster</name>
        <dbReference type="ChEBI" id="CHEBI:49883"/>
    </cofactor>
</comment>
<dbReference type="InterPro" id="IPR004358">
    <property type="entry name" value="Sig_transdc_His_kin-like_C"/>
</dbReference>
<evidence type="ECO:0000256" key="15">
    <source>
        <dbReference type="ARBA" id="ARBA00023014"/>
    </source>
</evidence>
<dbReference type="InterPro" id="IPR011712">
    <property type="entry name" value="Sig_transdc_His_kin_sub3_dim/P"/>
</dbReference>
<keyword evidence="7" id="KW-0004">4Fe-4S</keyword>
<dbReference type="Gene3D" id="3.30.565.10">
    <property type="entry name" value="Histidine kinase-like ATPase, C-terminal domain"/>
    <property type="match status" value="2"/>
</dbReference>
<dbReference type="EC" id="2.7.13.3" evidence="5"/>
<dbReference type="AlphaFoldDB" id="A0A7G1IBR9"/>
<comment type="subcellular location">
    <subcellularLocation>
        <location evidence="3">Cell membrane</location>
    </subcellularLocation>
    <subcellularLocation>
        <location evidence="4">Cytoplasm</location>
    </subcellularLocation>
</comment>
<dbReference type="SMART" id="SM00448">
    <property type="entry name" value="REC"/>
    <property type="match status" value="1"/>
</dbReference>
<evidence type="ECO:0000256" key="10">
    <source>
        <dbReference type="ARBA" id="ARBA00022679"/>
    </source>
</evidence>
<dbReference type="CDD" id="cd17574">
    <property type="entry name" value="REC_OmpR"/>
    <property type="match status" value="1"/>
</dbReference>
<dbReference type="Proteomes" id="UP000516380">
    <property type="component" value="Chromosome"/>
</dbReference>
<dbReference type="PRINTS" id="PR00344">
    <property type="entry name" value="BCTRLSENSOR"/>
</dbReference>